<evidence type="ECO:0000313" key="2">
    <source>
        <dbReference type="Proteomes" id="UP000198855"/>
    </source>
</evidence>
<reference evidence="2" key="1">
    <citation type="submission" date="2016-10" db="EMBL/GenBank/DDBJ databases">
        <authorList>
            <person name="Varghese N."/>
            <person name="Submissions S."/>
        </authorList>
    </citation>
    <scope>NUCLEOTIDE SEQUENCE [LARGE SCALE GENOMIC DNA]</scope>
    <source>
        <strain evidence="2">CGMCC 1.10784</strain>
    </source>
</reference>
<organism evidence="1 2">
    <name type="scientific">Paenibacillus catalpae</name>
    <dbReference type="NCBI Taxonomy" id="1045775"/>
    <lineage>
        <taxon>Bacteria</taxon>
        <taxon>Bacillati</taxon>
        <taxon>Bacillota</taxon>
        <taxon>Bacilli</taxon>
        <taxon>Bacillales</taxon>
        <taxon>Paenibacillaceae</taxon>
        <taxon>Paenibacillus</taxon>
    </lineage>
</organism>
<dbReference type="RefSeq" id="WP_091187853.1">
    <property type="nucleotide sequence ID" value="NZ_FOMT01000003.1"/>
</dbReference>
<dbReference type="EMBL" id="FOMT01000003">
    <property type="protein sequence ID" value="SFE63484.1"/>
    <property type="molecule type" value="Genomic_DNA"/>
</dbReference>
<evidence type="ECO:0000313" key="1">
    <source>
        <dbReference type="EMBL" id="SFE63484.1"/>
    </source>
</evidence>
<sequence>MRSKIIVIGILLLSLAFNMYQWKMIKSNKQTEQASLSRNMSILGSDFIQASSSIENTLTDTNRDFQIGRASAFLMDASFRADEMYAHDKNDNRIQAWYYIGRSMDNSHNKMVKLITKANLDENDVTQLNNIKQLLDVYIEMMKKSNANTGYIEYQSLLEAEKAADQFSK</sequence>
<accession>A0A1I2C5C4</accession>
<dbReference type="OrthoDB" id="9838232at2"/>
<keyword evidence="2" id="KW-1185">Reference proteome</keyword>
<dbReference type="AlphaFoldDB" id="A0A1I2C5C4"/>
<name>A0A1I2C5C4_9BACL</name>
<proteinExistence type="predicted"/>
<protein>
    <submittedName>
        <fullName evidence="1">Uncharacterized protein</fullName>
    </submittedName>
</protein>
<gene>
    <name evidence="1" type="ORF">SAMN05216378_3806</name>
</gene>
<dbReference type="Proteomes" id="UP000198855">
    <property type="component" value="Unassembled WGS sequence"/>
</dbReference>